<comment type="caution">
    <text evidence="1">The sequence shown here is derived from an EMBL/GenBank/DDBJ whole genome shotgun (WGS) entry which is preliminary data.</text>
</comment>
<organism evidence="1 2">
    <name type="scientific">Araneus ventricosus</name>
    <name type="common">Orbweaver spider</name>
    <name type="synonym">Epeira ventricosa</name>
    <dbReference type="NCBI Taxonomy" id="182803"/>
    <lineage>
        <taxon>Eukaryota</taxon>
        <taxon>Metazoa</taxon>
        <taxon>Ecdysozoa</taxon>
        <taxon>Arthropoda</taxon>
        <taxon>Chelicerata</taxon>
        <taxon>Arachnida</taxon>
        <taxon>Araneae</taxon>
        <taxon>Araneomorphae</taxon>
        <taxon>Entelegynae</taxon>
        <taxon>Araneoidea</taxon>
        <taxon>Araneidae</taxon>
        <taxon>Araneus</taxon>
    </lineage>
</organism>
<protein>
    <submittedName>
        <fullName evidence="1">Uncharacterized protein</fullName>
    </submittedName>
</protein>
<gene>
    <name evidence="1" type="ORF">AVEN_159315-2_1</name>
</gene>
<evidence type="ECO:0000313" key="1">
    <source>
        <dbReference type="EMBL" id="GBL73269.1"/>
    </source>
</evidence>
<dbReference type="AlphaFoldDB" id="A0A4Y2A1K8"/>
<proteinExistence type="predicted"/>
<accession>A0A4Y2A1K8</accession>
<reference evidence="1 2" key="1">
    <citation type="journal article" date="2019" name="Sci. Rep.">
        <title>Orb-weaving spider Araneus ventricosus genome elucidates the spidroin gene catalogue.</title>
        <authorList>
            <person name="Kono N."/>
            <person name="Nakamura H."/>
            <person name="Ohtoshi R."/>
            <person name="Moran D.A.P."/>
            <person name="Shinohara A."/>
            <person name="Yoshida Y."/>
            <person name="Fujiwara M."/>
            <person name="Mori M."/>
            <person name="Tomita M."/>
            <person name="Arakawa K."/>
        </authorList>
    </citation>
    <scope>NUCLEOTIDE SEQUENCE [LARGE SCALE GENOMIC DNA]</scope>
</reference>
<dbReference type="EMBL" id="BGPR01000003">
    <property type="protein sequence ID" value="GBL73269.1"/>
    <property type="molecule type" value="Genomic_DNA"/>
</dbReference>
<evidence type="ECO:0000313" key="2">
    <source>
        <dbReference type="Proteomes" id="UP000499080"/>
    </source>
</evidence>
<keyword evidence="2" id="KW-1185">Reference proteome</keyword>
<sequence>GKPIENSHVEITEEVNPKFVIGRSKEEVLREFGINECTLRKNRTL</sequence>
<feature type="non-terminal residue" evidence="1">
    <location>
        <position position="1"/>
    </location>
</feature>
<dbReference type="Proteomes" id="UP000499080">
    <property type="component" value="Unassembled WGS sequence"/>
</dbReference>
<name>A0A4Y2A1K8_ARAVE</name>